<dbReference type="Proteomes" id="UP001174136">
    <property type="component" value="Unassembled WGS sequence"/>
</dbReference>
<feature type="region of interest" description="Disordered" evidence="1">
    <location>
        <begin position="1653"/>
        <end position="1685"/>
    </location>
</feature>
<feature type="compositionally biased region" description="Basic and acidic residues" evidence="1">
    <location>
        <begin position="1952"/>
        <end position="1969"/>
    </location>
</feature>
<evidence type="ECO:0000313" key="3">
    <source>
        <dbReference type="EMBL" id="KAK0149529.1"/>
    </source>
</evidence>
<gene>
    <name evidence="3" type="ORF">N1851_009745</name>
</gene>
<feature type="region of interest" description="Disordered" evidence="1">
    <location>
        <begin position="848"/>
        <end position="870"/>
    </location>
</feature>
<feature type="compositionally biased region" description="Low complexity" evidence="1">
    <location>
        <begin position="2177"/>
        <end position="2196"/>
    </location>
</feature>
<feature type="region of interest" description="Disordered" evidence="1">
    <location>
        <begin position="920"/>
        <end position="953"/>
    </location>
</feature>
<dbReference type="PANTHER" id="PTHR24401">
    <property type="entry name" value="SI:CH211-243P7.3-RELATED"/>
    <property type="match status" value="1"/>
</dbReference>
<comment type="caution">
    <text evidence="3">The sequence shown here is derived from an EMBL/GenBank/DDBJ whole genome shotgun (WGS) entry which is preliminary data.</text>
</comment>
<protein>
    <recommendedName>
        <fullName evidence="2">DUF6729 domain-containing protein</fullName>
    </recommendedName>
</protein>
<proteinExistence type="predicted"/>
<evidence type="ECO:0000313" key="4">
    <source>
        <dbReference type="Proteomes" id="UP001174136"/>
    </source>
</evidence>
<feature type="domain" description="DUF6729" evidence="2">
    <location>
        <begin position="155"/>
        <end position="378"/>
    </location>
</feature>
<evidence type="ECO:0000256" key="1">
    <source>
        <dbReference type="SAM" id="MobiDB-lite"/>
    </source>
</evidence>
<feature type="compositionally biased region" description="Pro residues" evidence="1">
    <location>
        <begin position="2010"/>
        <end position="2019"/>
    </location>
</feature>
<dbReference type="Pfam" id="PF20499">
    <property type="entry name" value="DUF6729"/>
    <property type="match status" value="1"/>
</dbReference>
<feature type="compositionally biased region" description="Low complexity" evidence="1">
    <location>
        <begin position="2125"/>
        <end position="2139"/>
    </location>
</feature>
<organism evidence="3 4">
    <name type="scientific">Merluccius polli</name>
    <name type="common">Benguela hake</name>
    <name type="synonym">Merluccius cadenati</name>
    <dbReference type="NCBI Taxonomy" id="89951"/>
    <lineage>
        <taxon>Eukaryota</taxon>
        <taxon>Metazoa</taxon>
        <taxon>Chordata</taxon>
        <taxon>Craniata</taxon>
        <taxon>Vertebrata</taxon>
        <taxon>Euteleostomi</taxon>
        <taxon>Actinopterygii</taxon>
        <taxon>Neopterygii</taxon>
        <taxon>Teleostei</taxon>
        <taxon>Neoteleostei</taxon>
        <taxon>Acanthomorphata</taxon>
        <taxon>Zeiogadaria</taxon>
        <taxon>Gadariae</taxon>
        <taxon>Gadiformes</taxon>
        <taxon>Gadoidei</taxon>
        <taxon>Merlucciidae</taxon>
        <taxon>Merluccius</taxon>
    </lineage>
</organism>
<dbReference type="EMBL" id="JAOPHQ010001740">
    <property type="protein sequence ID" value="KAK0149529.1"/>
    <property type="molecule type" value="Genomic_DNA"/>
</dbReference>
<keyword evidence="4" id="KW-1185">Reference proteome</keyword>
<evidence type="ECO:0000259" key="2">
    <source>
        <dbReference type="Pfam" id="PF20499"/>
    </source>
</evidence>
<feature type="compositionally biased region" description="Low complexity" evidence="1">
    <location>
        <begin position="2088"/>
        <end position="2108"/>
    </location>
</feature>
<name>A0AA47N0M5_MERPO</name>
<reference evidence="3" key="1">
    <citation type="journal article" date="2023" name="Front. Mar. Sci.">
        <title>A new Merluccius polli reference genome to investigate the effects of global change in West African waters.</title>
        <authorList>
            <person name="Mateo J.L."/>
            <person name="Blanco-Fernandez C."/>
            <person name="Garcia-Vazquez E."/>
            <person name="Machado-Schiaffino G."/>
        </authorList>
    </citation>
    <scope>NUCLEOTIDE SEQUENCE</scope>
    <source>
        <strain evidence="3">C29</strain>
        <tissue evidence="3">Fin</tissue>
    </source>
</reference>
<dbReference type="PANTHER" id="PTHR24401:SF29">
    <property type="entry name" value="SI:CH211-243P7.3-RELATED"/>
    <property type="match status" value="1"/>
</dbReference>
<accession>A0AA47N0M5</accession>
<sequence>MIVERKITVLDDMLNHYFLYLWSGEMLGSLKMTKTGKPDSYWRDICTKYAQGQYHFSTGKRPGAKKWKKALEKIDACPLQSQGATKDLFGRSLQCSCGFHKFFICSSINAISGQSFSLHFIFLRSSINATSGPSFSLHYTATPHCTTHSNQLERFRKVIHEADQVWVAKCLYEPTGQLRQKLHACWFYPPLMPKPSPPEPGWYSRQRLFIWAPMRTWGISLKCPQCSLRMNSSGIYRKVREVIDVDSRYYLVGGDYPRCSKCAQPVCPWSQEILSQVDVAHRSLFPAVLTTQLALDRRCMTFLKPRTSGNSSSYMQSAIEEAHSEEWARQTIRYLSDCEHHMKMATFVPSAAVYPPPPPFRPLPLAQWFETVHSNDILSHVDEMKGVITSTYGRILKMDSTKKITKKLAGVIGDSAAWMTNIGNEFGQVLNSVLTTGEGAGLEDLCQGIVTRYQNAGQAEPEVIYVDRDCCSQSGVSSVAKLFDPWKSVVRLDSWHFMRRFNCGLTTEHHPLYGTFCAKMSSCIFEWDQKDVQRLKEAKRGEWRTSHSGHPPTEEQLLASISPRELKRHCRRRTRGVEEMRRMISGLLESMWDLTDTTGLHLLNRDSMRHVWEKQQKHLECLQDPAGVLLYTKVGTLQKGGKELDVLRCGRGSSSLESFHRHQCAFIPGWRCNAVHMQMYMLEGVSRWNMGRAKEAVDVEGASTLRSFDVRLMSHLNNLSRRVHGCALVSEFTPPGKPTSERIAVEYLLAQTNRGDLLLAPSRVPEVPSQVIEEEDEADDTISMPDIVCQSAGDPPPADWQTSVVEGDAEPGPLVTQVHVPEVPSQVIEEEDEPGDTINMPGIVCQSAGDPPSAVEGDAEPGPLATQTSQCDSRGIVGWDAVDALSAYLVGLNRTITALSAKEEADIVHLYTALHAMDQKPSSYTQKARKKGRASGGPWRASRKPSGSAPGQQAAERLYMTHGQAAQDPEDHRVSECVCLRLAKEFEQSRNRPKDMKGKTLPTPQSIVTVYSHIRQLLEDSSVIVAQTTLALLPVNTTTVSAWLLRRDKRKDRNMLLQGTVLPQQLYLAKEPLPPINTLPAAPVQQAHEEMTFEEPENRQGEAFPRQRTLAANKPVVIPPPPPPPQFPPQFGPAPFQQAPPFSYAPPFPHFPFPHAPPFPYAPPYPHMPFTHAPPIPYPPPFPHFPPTPAPQLQAPPECLPGAEPRQRAWRLNKAAQEDEDLRARGEPPRKRLTKEKYHYTCKGCGQDKSKRTGHTQQKGRWYCPEVSSGLDSWHFMRRFNCGLTTEHHPLYGTFCAKISSCIFEWDQKDVQRLKEAKRGEWRNSHSGHPPTEEQLLASISPGELKRHCRRRTRGVEEMRRMISGLLESMWDLTDTTGLHLVNRDSMRHVWEKQQKHLECLQDPAGVLLYTKVGTLQKGGKELDVLRCGRGSSSLESFHRHQCAFIPGWRCNAVHMQMYMLEGVSRWNMGRAKEAVDVEGASTLRSFDVRLMSHLNNLSRHVHGCALMSEFTPPGKPTSKRDLRATLIDQSERIAVEYLLAQTNRGDLLLAPSRVPEVPSQVIEEGDEPDDTISMPDIVCGWCGCAVEGDAEPGPLVTQTSQCDSRGIVGWDAVDALSAYLVGLNRTITALSAKEEADIGHLYTALHAMDQKPSSYTQKARKKARASGGPWRASRKPSGSAPGQQAADRLYMTHGQAAQDPEDHRVSECVCLRLAKEFEQSRNRPKDMKGKTLPIPQSIVSVYSHIRQLLEDSSVIVVQTTLALLPVNTTTVSAWLLRRDKRKDRNMLLQGTVLPQQLYLAKEPLPPINTLPAAPVQHAHEEMTFEEPENRQGEAFPRQCTLAANKPVVIPPPPPQFPPQFGPAPFQQAPPFSYAPPFPHFPFTHAPPFPYAPPYPHIPFTHAPPIPYPPPFPHFPSTPAPQLQAPPECLPGAEPWQRAWRLNKAAQEDEDLRARGEPPRKRLTKEKYHYTCKGCGQDKSKRTGHTQQKGRWYCPESGQTLDDWKSSVPGPSPRVPSAPEPGANAPGLGSPSGVPSTPQPTPVTCAPELPRRSSHHPGRPPEQVIRSSHHPGRPAEQVIRSSHHSGRPPEATPATCTPQPTPVTCTPELPRQSSHHPGRPPEPTPTTCTPQPTPVTCAPELPHQSSHHPGRPPELPSRHPGRPPELSRQSSHHSGRPPEATPATCTPQPTPVTCAPELPRQSSHHPGRPPELPRQSSHHPGRPPEQVIRSSHHPGRPPELPRQSSHHSGRPPELPSRWGRHPPRPPELPY</sequence>
<feature type="region of interest" description="Disordered" evidence="1">
    <location>
        <begin position="1947"/>
        <end position="2270"/>
    </location>
</feature>
<dbReference type="InterPro" id="IPR046616">
    <property type="entry name" value="DUF6729"/>
</dbReference>